<comment type="caution">
    <text evidence="5">The sequence shown here is derived from an EMBL/GenBank/DDBJ whole genome shotgun (WGS) entry which is preliminary data.</text>
</comment>
<dbReference type="GO" id="GO:0032981">
    <property type="term" value="P:mitochondrial respiratory chain complex I assembly"/>
    <property type="evidence" value="ECO:0007669"/>
    <property type="project" value="InterPro"/>
</dbReference>
<dbReference type="InterPro" id="IPR034095">
    <property type="entry name" value="NDUF3"/>
</dbReference>
<evidence type="ECO:0000256" key="2">
    <source>
        <dbReference type="ARBA" id="ARBA00021776"/>
    </source>
</evidence>
<dbReference type="InterPro" id="IPR036748">
    <property type="entry name" value="MTH938-like_sf"/>
</dbReference>
<dbReference type="GO" id="GO:0005743">
    <property type="term" value="C:mitochondrial inner membrane"/>
    <property type="evidence" value="ECO:0007669"/>
    <property type="project" value="TreeGrafter"/>
</dbReference>
<dbReference type="PANTHER" id="PTHR21192:SF2">
    <property type="entry name" value="NADH DEHYDROGENASE [UBIQUINONE] 1 ALPHA SUBCOMPLEX ASSEMBLY FACTOR 3"/>
    <property type="match status" value="1"/>
</dbReference>
<evidence type="ECO:0000256" key="3">
    <source>
        <dbReference type="ARBA" id="ARBA00023128"/>
    </source>
</evidence>
<dbReference type="PANTHER" id="PTHR21192">
    <property type="entry name" value="NUCLEAR PROTEIN E3-3"/>
    <property type="match status" value="1"/>
</dbReference>
<dbReference type="Gene3D" id="3.40.1230.10">
    <property type="entry name" value="MTH938-like"/>
    <property type="match status" value="1"/>
</dbReference>
<dbReference type="AlphaFoldDB" id="A0A9Q5N745"/>
<dbReference type="Proteomes" id="UP000757232">
    <property type="component" value="Unassembled WGS sequence"/>
</dbReference>
<dbReference type="InterPro" id="IPR007523">
    <property type="entry name" value="NDUFAF3/AAMDC"/>
</dbReference>
<evidence type="ECO:0000256" key="4">
    <source>
        <dbReference type="ARBA" id="ARBA00049984"/>
    </source>
</evidence>
<comment type="similarity">
    <text evidence="4">Belongs to the NDUFAF3 family.</text>
</comment>
<dbReference type="SUPFAM" id="SSF64076">
    <property type="entry name" value="MTH938-like"/>
    <property type="match status" value="1"/>
</dbReference>
<evidence type="ECO:0000256" key="1">
    <source>
        <dbReference type="ARBA" id="ARBA00004173"/>
    </source>
</evidence>
<keyword evidence="3" id="KW-0496">Mitochondrion</keyword>
<name>A0A9Q5N745_SANBA</name>
<comment type="subcellular location">
    <subcellularLocation>
        <location evidence="1">Mitochondrion</location>
    </subcellularLocation>
</comment>
<gene>
    <name evidence="5" type="ORF">A7U60_g3257</name>
</gene>
<dbReference type="EMBL" id="LNZH02000153">
    <property type="protein sequence ID" value="OCB89565.1"/>
    <property type="molecule type" value="Genomic_DNA"/>
</dbReference>
<organism evidence="5 6">
    <name type="scientific">Sanghuangporus baumii</name>
    <name type="common">Phellinus baumii</name>
    <dbReference type="NCBI Taxonomy" id="108892"/>
    <lineage>
        <taxon>Eukaryota</taxon>
        <taxon>Fungi</taxon>
        <taxon>Dikarya</taxon>
        <taxon>Basidiomycota</taxon>
        <taxon>Agaricomycotina</taxon>
        <taxon>Agaricomycetes</taxon>
        <taxon>Hymenochaetales</taxon>
        <taxon>Hymenochaetaceae</taxon>
        <taxon>Sanghuangporus</taxon>
    </lineage>
</organism>
<dbReference type="Pfam" id="PF04430">
    <property type="entry name" value="DUF498"/>
    <property type="match status" value="1"/>
</dbReference>
<keyword evidence="6" id="KW-1185">Reference proteome</keyword>
<accession>A0A9Q5N745</accession>
<dbReference type="OrthoDB" id="20681at2759"/>
<dbReference type="CDD" id="cd05125">
    <property type="entry name" value="Mth938_2P1-like"/>
    <property type="match status" value="1"/>
</dbReference>
<evidence type="ECO:0000313" key="6">
    <source>
        <dbReference type="Proteomes" id="UP000757232"/>
    </source>
</evidence>
<reference evidence="5" key="1">
    <citation type="submission" date="2016-06" db="EMBL/GenBank/DDBJ databases">
        <title>Draft Genome sequence of the fungus Inonotus baumii.</title>
        <authorList>
            <person name="Zhu H."/>
            <person name="Lin W."/>
        </authorList>
    </citation>
    <scope>NUCLEOTIDE SEQUENCE</scope>
    <source>
        <strain evidence="5">821</strain>
    </source>
</reference>
<evidence type="ECO:0000313" key="5">
    <source>
        <dbReference type="EMBL" id="OCB89565.1"/>
    </source>
</evidence>
<sequence>MYRLASRQILRSSSLPLRRSVLLLRTFSITQSRLSSGEPTKLHNILGDGPAPPVQVRKITAGGIELEDGLILPSACIFLDGDVFLWNVPTALWDGWTKEQFEVFEAVVPKPEILILGTGKNVSHPPHSIRMYLNSVGVQLDVMDTWNACTTYNLLSEEGRRVAAALLPTTPRIWKKQS</sequence>
<proteinExistence type="inferred from homology"/>
<protein>
    <recommendedName>
        <fullName evidence="2">NADH dehydrogenase [ubiquinone] 1 alpha subcomplex assembly factor 3</fullName>
    </recommendedName>
</protein>